<evidence type="ECO:0000256" key="1">
    <source>
        <dbReference type="SAM" id="MobiDB-lite"/>
    </source>
</evidence>
<feature type="region of interest" description="Disordered" evidence="1">
    <location>
        <begin position="158"/>
        <end position="184"/>
    </location>
</feature>
<comment type="caution">
    <text evidence="2">The sequence shown here is derived from an EMBL/GenBank/DDBJ whole genome shotgun (WGS) entry which is preliminary data.</text>
</comment>
<protein>
    <submittedName>
        <fullName evidence="2">Uncharacterized protein</fullName>
    </submittedName>
</protein>
<dbReference type="EMBL" id="JAVRQU010000003">
    <property type="protein sequence ID" value="KAK5704934.1"/>
    <property type="molecule type" value="Genomic_DNA"/>
</dbReference>
<accession>A0AAN7ZPZ9</accession>
<dbReference type="Proteomes" id="UP001310594">
    <property type="component" value="Unassembled WGS sequence"/>
</dbReference>
<proteinExistence type="predicted"/>
<gene>
    <name evidence="2" type="ORF">LTR97_002045</name>
</gene>
<reference evidence="2" key="1">
    <citation type="submission" date="2023-08" db="EMBL/GenBank/DDBJ databases">
        <title>Black Yeasts Isolated from many extreme environments.</title>
        <authorList>
            <person name="Coleine C."/>
            <person name="Stajich J.E."/>
            <person name="Selbmann L."/>
        </authorList>
    </citation>
    <scope>NUCLEOTIDE SEQUENCE</scope>
    <source>
        <strain evidence="2">CCFEE 5810</strain>
    </source>
</reference>
<evidence type="ECO:0000313" key="3">
    <source>
        <dbReference type="Proteomes" id="UP001310594"/>
    </source>
</evidence>
<organism evidence="2 3">
    <name type="scientific">Elasticomyces elasticus</name>
    <dbReference type="NCBI Taxonomy" id="574655"/>
    <lineage>
        <taxon>Eukaryota</taxon>
        <taxon>Fungi</taxon>
        <taxon>Dikarya</taxon>
        <taxon>Ascomycota</taxon>
        <taxon>Pezizomycotina</taxon>
        <taxon>Dothideomycetes</taxon>
        <taxon>Dothideomycetidae</taxon>
        <taxon>Mycosphaerellales</taxon>
        <taxon>Teratosphaeriaceae</taxon>
        <taxon>Elasticomyces</taxon>
    </lineage>
</organism>
<evidence type="ECO:0000313" key="2">
    <source>
        <dbReference type="EMBL" id="KAK5704934.1"/>
    </source>
</evidence>
<sequence length="184" mass="21337">MLPNPSRATTVRLEKLPLPEIRAHRGSSPRPPYGDGFPEEGLLTYGHASLRFKYDNQKLWEPAALQNRLKIAVEAGRWISKNWVAAQFSFYQIPYNYKETGKQLQLKLIQAVDDGLCDEVPAETRAIEERLRAAYIPLWNDYVDRLIAWKDREEQMKREARARNGVPEPEEEQPGARNVRARYC</sequence>
<name>A0AAN7ZPZ9_9PEZI</name>
<dbReference type="AlphaFoldDB" id="A0AAN7ZPZ9"/>